<dbReference type="PROSITE" id="PS00233">
    <property type="entry name" value="CHIT_BIND_RR_1"/>
    <property type="match status" value="1"/>
</dbReference>
<dbReference type="GO" id="GO:0042302">
    <property type="term" value="F:structural constituent of cuticle"/>
    <property type="evidence" value="ECO:0007669"/>
    <property type="project" value="UniProtKB-UniRule"/>
</dbReference>
<dbReference type="PRINTS" id="PR00947">
    <property type="entry name" value="CUTICLE"/>
</dbReference>
<accession>A0A6A4X531</accession>
<evidence type="ECO:0000313" key="4">
    <source>
        <dbReference type="EMBL" id="KAF0314377.1"/>
    </source>
</evidence>
<reference evidence="4 5" key="1">
    <citation type="submission" date="2019-07" db="EMBL/GenBank/DDBJ databases">
        <title>Draft genome assembly of a fouling barnacle, Amphibalanus amphitrite (Darwin, 1854): The first reference genome for Thecostraca.</title>
        <authorList>
            <person name="Kim W."/>
        </authorList>
    </citation>
    <scope>NUCLEOTIDE SEQUENCE [LARGE SCALE GENOMIC DNA]</scope>
    <source>
        <strain evidence="4">SNU_AA5</strain>
        <tissue evidence="4">Soma without cirri and trophi</tissue>
    </source>
</reference>
<feature type="signal peptide" evidence="3">
    <location>
        <begin position="1"/>
        <end position="15"/>
    </location>
</feature>
<dbReference type="AlphaFoldDB" id="A0A6A4X531"/>
<dbReference type="InterPro" id="IPR000618">
    <property type="entry name" value="Insect_cuticle"/>
</dbReference>
<name>A0A6A4X531_AMPAM</name>
<dbReference type="PANTHER" id="PTHR12236:SF79">
    <property type="entry name" value="CUTICULAR PROTEIN 50CB-RELATED"/>
    <property type="match status" value="1"/>
</dbReference>
<keyword evidence="5" id="KW-1185">Reference proteome</keyword>
<protein>
    <submittedName>
        <fullName evidence="4">Adult-specific cuticular protein ACP-20</fullName>
    </submittedName>
</protein>
<sequence>MKTFIVAALVATAAASGISPILSGTGALAVPALAGRGLGYGKAIGYGKAVAVDYAEPRPYQYQYAIDDPNYGPMAAKQEVSDGAGNVQGSYSVNLPDGRTQTVKYVADGYSGFNAEVSYEGYAQHPQVARGYGIGGVGVGAVKKVAAVRPLIATKRVSLLGGGISTGAGLGLLGGKRIGAIGAGAGLGLVGRPIGVAKTGLGLVGRPIGLNTLAYGH</sequence>
<dbReference type="InterPro" id="IPR051217">
    <property type="entry name" value="Insect_Cuticle_Struc_Prot"/>
</dbReference>
<dbReference type="Pfam" id="PF00379">
    <property type="entry name" value="Chitin_bind_4"/>
    <property type="match status" value="1"/>
</dbReference>
<dbReference type="GO" id="GO:0031012">
    <property type="term" value="C:extracellular matrix"/>
    <property type="evidence" value="ECO:0007669"/>
    <property type="project" value="TreeGrafter"/>
</dbReference>
<proteinExistence type="predicted"/>
<dbReference type="PROSITE" id="PS51155">
    <property type="entry name" value="CHIT_BIND_RR_2"/>
    <property type="match status" value="1"/>
</dbReference>
<dbReference type="Proteomes" id="UP000440578">
    <property type="component" value="Unassembled WGS sequence"/>
</dbReference>
<evidence type="ECO:0000313" key="5">
    <source>
        <dbReference type="Proteomes" id="UP000440578"/>
    </source>
</evidence>
<evidence type="ECO:0000256" key="1">
    <source>
        <dbReference type="ARBA" id="ARBA00022460"/>
    </source>
</evidence>
<evidence type="ECO:0000256" key="3">
    <source>
        <dbReference type="SAM" id="SignalP"/>
    </source>
</evidence>
<organism evidence="4 5">
    <name type="scientific">Amphibalanus amphitrite</name>
    <name type="common">Striped barnacle</name>
    <name type="synonym">Balanus amphitrite</name>
    <dbReference type="NCBI Taxonomy" id="1232801"/>
    <lineage>
        <taxon>Eukaryota</taxon>
        <taxon>Metazoa</taxon>
        <taxon>Ecdysozoa</taxon>
        <taxon>Arthropoda</taxon>
        <taxon>Crustacea</taxon>
        <taxon>Multicrustacea</taxon>
        <taxon>Cirripedia</taxon>
        <taxon>Thoracica</taxon>
        <taxon>Thoracicalcarea</taxon>
        <taxon>Balanomorpha</taxon>
        <taxon>Balanoidea</taxon>
        <taxon>Balanidae</taxon>
        <taxon>Amphibalaninae</taxon>
        <taxon>Amphibalanus</taxon>
    </lineage>
</organism>
<gene>
    <name evidence="4" type="primary">ACP20_5</name>
    <name evidence="4" type="ORF">FJT64_015159</name>
</gene>
<keyword evidence="1 2" id="KW-0193">Cuticle</keyword>
<feature type="chain" id="PRO_5025343113" evidence="3">
    <location>
        <begin position="16"/>
        <end position="217"/>
    </location>
</feature>
<evidence type="ECO:0000256" key="2">
    <source>
        <dbReference type="PROSITE-ProRule" id="PRU00497"/>
    </source>
</evidence>
<comment type="caution">
    <text evidence="4">The sequence shown here is derived from an EMBL/GenBank/DDBJ whole genome shotgun (WGS) entry which is preliminary data.</text>
</comment>
<dbReference type="OrthoDB" id="6382835at2759"/>
<dbReference type="InterPro" id="IPR031311">
    <property type="entry name" value="CHIT_BIND_RR_consensus"/>
</dbReference>
<dbReference type="PANTHER" id="PTHR12236">
    <property type="entry name" value="STRUCTURAL CONTITUENT OF CUTICLE"/>
    <property type="match status" value="1"/>
</dbReference>
<dbReference type="GO" id="GO:0005615">
    <property type="term" value="C:extracellular space"/>
    <property type="evidence" value="ECO:0007669"/>
    <property type="project" value="TreeGrafter"/>
</dbReference>
<dbReference type="EMBL" id="VIIS01000027">
    <property type="protein sequence ID" value="KAF0314377.1"/>
    <property type="molecule type" value="Genomic_DNA"/>
</dbReference>
<keyword evidence="3" id="KW-0732">Signal</keyword>